<accession>A0A9D1N645</accession>
<dbReference type="Gene3D" id="3.40.1190.10">
    <property type="entry name" value="Mur-like, catalytic domain"/>
    <property type="match status" value="1"/>
</dbReference>
<evidence type="ECO:0000313" key="3">
    <source>
        <dbReference type="Proteomes" id="UP000824130"/>
    </source>
</evidence>
<organism evidence="2 3">
    <name type="scientific">Candidatus Allocopromorpha excrementipullorum</name>
    <dbReference type="NCBI Taxonomy" id="2840743"/>
    <lineage>
        <taxon>Bacteria</taxon>
        <taxon>Bacillati</taxon>
        <taxon>Bacillota</taxon>
        <taxon>Clostridia</taxon>
        <taxon>Eubacteriales</taxon>
        <taxon>Eubacteriaceae</taxon>
        <taxon>Eubacteriaceae incertae sedis</taxon>
        <taxon>Candidatus Allocopromorpha</taxon>
    </lineage>
</organism>
<dbReference type="SUPFAM" id="SSF53623">
    <property type="entry name" value="MurD-like peptide ligases, catalytic domain"/>
    <property type="match status" value="1"/>
</dbReference>
<dbReference type="GO" id="GO:0005524">
    <property type="term" value="F:ATP binding"/>
    <property type="evidence" value="ECO:0007669"/>
    <property type="project" value="InterPro"/>
</dbReference>
<proteinExistence type="predicted"/>
<dbReference type="InterPro" id="IPR013564">
    <property type="entry name" value="MurT_C"/>
</dbReference>
<dbReference type="Pfam" id="PF08353">
    <property type="entry name" value="MurT_C"/>
    <property type="match status" value="1"/>
</dbReference>
<feature type="domain" description="Lipid II isoglutaminyl synthase (glutamine-hydrolyzing) subunit MurT C-terminal" evidence="1">
    <location>
        <begin position="211"/>
        <end position="315"/>
    </location>
</feature>
<feature type="non-terminal residue" evidence="2">
    <location>
        <position position="1"/>
    </location>
</feature>
<protein>
    <submittedName>
        <fullName evidence="2">DUF1727 domain-containing protein</fullName>
    </submittedName>
</protein>
<comment type="caution">
    <text evidence="2">The sequence shown here is derived from an EMBL/GenBank/DDBJ whole genome shotgun (WGS) entry which is preliminary data.</text>
</comment>
<dbReference type="EMBL" id="DVOB01000065">
    <property type="protein sequence ID" value="HIU95646.1"/>
    <property type="molecule type" value="Genomic_DNA"/>
</dbReference>
<gene>
    <name evidence="2" type="ORF">IAD25_02915</name>
</gene>
<name>A0A9D1N645_9FIRM</name>
<reference evidence="2" key="2">
    <citation type="journal article" date="2021" name="PeerJ">
        <title>Extensive microbial diversity within the chicken gut microbiome revealed by metagenomics and culture.</title>
        <authorList>
            <person name="Gilroy R."/>
            <person name="Ravi A."/>
            <person name="Getino M."/>
            <person name="Pursley I."/>
            <person name="Horton D.L."/>
            <person name="Alikhan N.F."/>
            <person name="Baker D."/>
            <person name="Gharbi K."/>
            <person name="Hall N."/>
            <person name="Watson M."/>
            <person name="Adriaenssens E.M."/>
            <person name="Foster-Nyarko E."/>
            <person name="Jarju S."/>
            <person name="Secka A."/>
            <person name="Antonio M."/>
            <person name="Oren A."/>
            <person name="Chaudhuri R.R."/>
            <person name="La Ragione R."/>
            <person name="Hildebrand F."/>
            <person name="Pallen M.J."/>
        </authorList>
    </citation>
    <scope>NUCLEOTIDE SEQUENCE</scope>
    <source>
        <strain evidence="2">ChiSjej4B22-8349</strain>
    </source>
</reference>
<dbReference type="InterPro" id="IPR036565">
    <property type="entry name" value="Mur-like_cat_sf"/>
</dbReference>
<dbReference type="AlphaFoldDB" id="A0A9D1N645"/>
<evidence type="ECO:0000259" key="1">
    <source>
        <dbReference type="Pfam" id="PF08353"/>
    </source>
</evidence>
<reference evidence="2" key="1">
    <citation type="submission" date="2020-10" db="EMBL/GenBank/DDBJ databases">
        <authorList>
            <person name="Gilroy R."/>
        </authorList>
    </citation>
    <scope>NUCLEOTIDE SEQUENCE</scope>
    <source>
        <strain evidence="2">ChiSjej4B22-8349</strain>
    </source>
</reference>
<dbReference type="Proteomes" id="UP000824130">
    <property type="component" value="Unassembled WGS sequence"/>
</dbReference>
<sequence>DDTMTLVGPHYILVTNISKDSLRRNGHPEYIFDHVERTFNVLGDKTVAILNADDPISSQLAVDSGAKRVFYGMADIGADPFENVVKDIAVCPYCGGDIHYNYRFYRHLGDFYCEDCDFRSPKAKYFAESIDHENEEIIIDEDGEKTAYPLISDTVFNAFNVLSYIALMRELGTGKQELADFLKTQKVTEIRETSVEFNGIEYITYAAKSQNVSAASTVFEYMAKEPSEKELVLLLDELQDRNHPSETLTWLYETDYEFLNSPNIKKIIVGGHMYLNHKLRLLLAGIDESRIVCVEDEADIVEHVDTSGIEKVYVLFEIDYVTKAKNMRDRIVERAREVAAR</sequence>
<evidence type="ECO:0000313" key="2">
    <source>
        <dbReference type="EMBL" id="HIU95646.1"/>
    </source>
</evidence>